<feature type="transmembrane region" description="Helical" evidence="1">
    <location>
        <begin position="345"/>
        <end position="366"/>
    </location>
</feature>
<dbReference type="Pfam" id="PF12937">
    <property type="entry name" value="F-box-like"/>
    <property type="match status" value="1"/>
</dbReference>
<protein>
    <submittedName>
        <fullName evidence="3">Dactylin</fullName>
    </submittedName>
</protein>
<proteinExistence type="predicted"/>
<feature type="transmembrane region" description="Helical" evidence="1">
    <location>
        <begin position="439"/>
        <end position="458"/>
    </location>
</feature>
<comment type="caution">
    <text evidence="3">The sequence shown here is derived from an EMBL/GenBank/DDBJ whole genome shotgun (WGS) entry which is preliminary data.</text>
</comment>
<dbReference type="CDD" id="cd09917">
    <property type="entry name" value="F-box_SF"/>
    <property type="match status" value="1"/>
</dbReference>
<dbReference type="EMBL" id="JAPDFW010000104">
    <property type="protein sequence ID" value="KAJ5069444.1"/>
    <property type="molecule type" value="Genomic_DNA"/>
</dbReference>
<feature type="transmembrane region" description="Helical" evidence="1">
    <location>
        <begin position="405"/>
        <end position="427"/>
    </location>
</feature>
<dbReference type="SUPFAM" id="SSF81383">
    <property type="entry name" value="F-box domain"/>
    <property type="match status" value="1"/>
</dbReference>
<evidence type="ECO:0000259" key="2">
    <source>
        <dbReference type="PROSITE" id="PS50181"/>
    </source>
</evidence>
<reference evidence="3" key="1">
    <citation type="submission" date="2022-10" db="EMBL/GenBank/DDBJ databases">
        <title>Novel sulphate-reducing endosymbionts in the free-living metamonad Anaeramoeba.</title>
        <authorList>
            <person name="Jerlstrom-Hultqvist J."/>
            <person name="Cepicka I."/>
            <person name="Gallot-Lavallee L."/>
            <person name="Salas-Leiva D."/>
            <person name="Curtis B.A."/>
            <person name="Zahonova K."/>
            <person name="Pipaliya S."/>
            <person name="Dacks J."/>
            <person name="Roger A.J."/>
        </authorList>
    </citation>
    <scope>NUCLEOTIDE SEQUENCE</scope>
    <source>
        <strain evidence="3">BMAN</strain>
    </source>
</reference>
<dbReference type="Proteomes" id="UP001149090">
    <property type="component" value="Unassembled WGS sequence"/>
</dbReference>
<dbReference type="InterPro" id="IPR001810">
    <property type="entry name" value="F-box_dom"/>
</dbReference>
<keyword evidence="1" id="KW-1133">Transmembrane helix</keyword>
<evidence type="ECO:0000313" key="3">
    <source>
        <dbReference type="EMBL" id="KAJ5069444.1"/>
    </source>
</evidence>
<keyword evidence="1" id="KW-0812">Transmembrane</keyword>
<dbReference type="AlphaFoldDB" id="A0A9Q0R6X7"/>
<keyword evidence="1" id="KW-0472">Membrane</keyword>
<keyword evidence="4" id="KW-1185">Reference proteome</keyword>
<dbReference type="SMART" id="SM00256">
    <property type="entry name" value="FBOX"/>
    <property type="match status" value="1"/>
</dbReference>
<dbReference type="InterPro" id="IPR036047">
    <property type="entry name" value="F-box-like_dom_sf"/>
</dbReference>
<feature type="transmembrane region" description="Helical" evidence="1">
    <location>
        <begin position="268"/>
        <end position="291"/>
    </location>
</feature>
<accession>A0A9Q0R6X7</accession>
<organism evidence="3 4">
    <name type="scientific">Anaeramoeba ignava</name>
    <name type="common">Anaerobic marine amoeba</name>
    <dbReference type="NCBI Taxonomy" id="1746090"/>
    <lineage>
        <taxon>Eukaryota</taxon>
        <taxon>Metamonada</taxon>
        <taxon>Anaeramoebidae</taxon>
        <taxon>Anaeramoeba</taxon>
    </lineage>
</organism>
<evidence type="ECO:0000313" key="4">
    <source>
        <dbReference type="Proteomes" id="UP001149090"/>
    </source>
</evidence>
<dbReference type="Gene3D" id="1.20.1280.50">
    <property type="match status" value="1"/>
</dbReference>
<dbReference type="PROSITE" id="PS50181">
    <property type="entry name" value="FBOX"/>
    <property type="match status" value="1"/>
</dbReference>
<feature type="transmembrane region" description="Helical" evidence="1">
    <location>
        <begin position="372"/>
        <end position="393"/>
    </location>
</feature>
<name>A0A9Q0R6X7_ANAIG</name>
<gene>
    <name evidence="3" type="ORF">M0811_11617</name>
</gene>
<feature type="transmembrane region" description="Helical" evidence="1">
    <location>
        <begin position="303"/>
        <end position="324"/>
    </location>
</feature>
<sequence>MNPLHFFSSGTKEKKWVEIDNSPFKTKIYKQKGAMKIEKSDFELLKKGNYLNSTKNQKIPPEKENLILNQLPTEILLMICEYLSPGAFTNLGLTCRYFQDIFNDKQTWIKIAKSYQIFFIFDYFKLKFNFDERKYEILGFQTPLINEIDDIQIQNQSLDFPNLSQTHFQKLNQEREKRLKKYFNNNKIDDSTMKDENSNERKPVFNSTEEERIKYIKLLENPKEEMIEKARKIQHLLLKERIKIQNQIKYAPRREKFQSYHKFRDNHLTTPTLGCFFLGLTIYFFLIPLKINEGFYTLTGLNFAFFVPLFGFLILDLIEWILLIRTNLFKQIYPQKEVKIFFLRLEDYVEFLFLCIIFLIFLGLRIDGTIKWNYGIVFIPIYFNIILYYLPLFLDFDFDLKRGVFISKFVILPLIFIPFIILMNLYLEKKIENISYSFIPIYILLICLDIICFMNILIQYTSQN</sequence>
<feature type="domain" description="F-box" evidence="2">
    <location>
        <begin position="65"/>
        <end position="111"/>
    </location>
</feature>
<evidence type="ECO:0000256" key="1">
    <source>
        <dbReference type="SAM" id="Phobius"/>
    </source>
</evidence>